<proteinExistence type="predicted"/>
<dbReference type="AlphaFoldDB" id="A0A6B0T2X9"/>
<feature type="region of interest" description="Disordered" evidence="1">
    <location>
        <begin position="1"/>
        <end position="25"/>
    </location>
</feature>
<sequence>MSHPAVPRERSSPHSDQSADPPRTCPICEFGAEERDDVYVHLQTSHRKSRLAAVVLEEAGDS</sequence>
<keyword evidence="3" id="KW-1185">Reference proteome</keyword>
<comment type="caution">
    <text evidence="2">The sequence shown here is derived from an EMBL/GenBank/DDBJ whole genome shotgun (WGS) entry which is preliminary data.</text>
</comment>
<name>A0A6B0T2X9_9EURY</name>
<evidence type="ECO:0000256" key="1">
    <source>
        <dbReference type="SAM" id="MobiDB-lite"/>
    </source>
</evidence>
<dbReference type="RefSeq" id="WP_159764565.1">
    <property type="nucleotide sequence ID" value="NZ_WUUT01000005.1"/>
</dbReference>
<evidence type="ECO:0008006" key="4">
    <source>
        <dbReference type="Google" id="ProtNLM"/>
    </source>
</evidence>
<dbReference type="OrthoDB" id="179695at2157"/>
<reference evidence="2 3" key="1">
    <citation type="submission" date="2019-12" db="EMBL/GenBank/DDBJ databases">
        <title>Isolation and characterization of three novel carbon monoxide-oxidizing members of Halobacteria from salione crusts and soils.</title>
        <authorList>
            <person name="Myers M.R."/>
            <person name="King G.M."/>
        </authorList>
    </citation>
    <scope>NUCLEOTIDE SEQUENCE [LARGE SCALE GENOMIC DNA]</scope>
    <source>
        <strain evidence="2 3">WSH3</strain>
    </source>
</reference>
<organism evidence="2 3">
    <name type="scientific">Halovenus carboxidivorans</name>
    <dbReference type="NCBI Taxonomy" id="2692199"/>
    <lineage>
        <taxon>Archaea</taxon>
        <taxon>Methanobacteriati</taxon>
        <taxon>Methanobacteriota</taxon>
        <taxon>Stenosarchaea group</taxon>
        <taxon>Halobacteria</taxon>
        <taxon>Halobacteriales</taxon>
        <taxon>Haloarculaceae</taxon>
        <taxon>Halovenus</taxon>
    </lineage>
</organism>
<evidence type="ECO:0000313" key="3">
    <source>
        <dbReference type="Proteomes" id="UP000466535"/>
    </source>
</evidence>
<accession>A0A6B0T2X9</accession>
<dbReference type="EMBL" id="WUUT01000005">
    <property type="protein sequence ID" value="MXR52424.1"/>
    <property type="molecule type" value="Genomic_DNA"/>
</dbReference>
<gene>
    <name evidence="2" type="ORF">GRX03_12515</name>
</gene>
<evidence type="ECO:0000313" key="2">
    <source>
        <dbReference type="EMBL" id="MXR52424.1"/>
    </source>
</evidence>
<dbReference type="Proteomes" id="UP000466535">
    <property type="component" value="Unassembled WGS sequence"/>
</dbReference>
<feature type="compositionally biased region" description="Basic and acidic residues" evidence="1">
    <location>
        <begin position="1"/>
        <end position="13"/>
    </location>
</feature>
<protein>
    <recommendedName>
        <fullName evidence="4">C2H2-type domain-containing protein</fullName>
    </recommendedName>
</protein>